<name>A0A0F9RC90_9ZZZZ</name>
<reference evidence="1" key="1">
    <citation type="journal article" date="2015" name="Nature">
        <title>Complex archaea that bridge the gap between prokaryotes and eukaryotes.</title>
        <authorList>
            <person name="Spang A."/>
            <person name="Saw J.H."/>
            <person name="Jorgensen S.L."/>
            <person name="Zaremba-Niedzwiedzka K."/>
            <person name="Martijn J."/>
            <person name="Lind A.E."/>
            <person name="van Eijk R."/>
            <person name="Schleper C."/>
            <person name="Guy L."/>
            <person name="Ettema T.J."/>
        </authorList>
    </citation>
    <scope>NUCLEOTIDE SEQUENCE</scope>
</reference>
<sequence>MLLHKGEVWIITGRKGRLTVKLLHDVDTYENMFFDAELVAGTPHHMSIIHDEILIGDIMTFRVSLTTFVRRSND</sequence>
<accession>A0A0F9RC90</accession>
<evidence type="ECO:0000313" key="1">
    <source>
        <dbReference type="EMBL" id="KKN22736.1"/>
    </source>
</evidence>
<proteinExistence type="predicted"/>
<dbReference type="AlphaFoldDB" id="A0A0F9RC90"/>
<dbReference type="EMBL" id="LAZR01003034">
    <property type="protein sequence ID" value="KKN22736.1"/>
    <property type="molecule type" value="Genomic_DNA"/>
</dbReference>
<protein>
    <submittedName>
        <fullName evidence="1">Uncharacterized protein</fullName>
    </submittedName>
</protein>
<organism evidence="1">
    <name type="scientific">marine sediment metagenome</name>
    <dbReference type="NCBI Taxonomy" id="412755"/>
    <lineage>
        <taxon>unclassified sequences</taxon>
        <taxon>metagenomes</taxon>
        <taxon>ecological metagenomes</taxon>
    </lineage>
</organism>
<comment type="caution">
    <text evidence="1">The sequence shown here is derived from an EMBL/GenBank/DDBJ whole genome shotgun (WGS) entry which is preliminary data.</text>
</comment>
<gene>
    <name evidence="1" type="ORF">LCGC14_0911970</name>
</gene>